<accession>A0A8D8FC10</accession>
<evidence type="ECO:0000313" key="1">
    <source>
        <dbReference type="EMBL" id="CAG6465971.1"/>
    </source>
</evidence>
<proteinExistence type="predicted"/>
<dbReference type="AlphaFoldDB" id="A0A8D8FC10"/>
<dbReference type="EMBL" id="HBUE01054563">
    <property type="protein sequence ID" value="CAG6465971.1"/>
    <property type="molecule type" value="Transcribed_RNA"/>
</dbReference>
<reference evidence="1" key="1">
    <citation type="submission" date="2021-05" db="EMBL/GenBank/DDBJ databases">
        <authorList>
            <person name="Alioto T."/>
            <person name="Alioto T."/>
            <person name="Gomez Garrido J."/>
        </authorList>
    </citation>
    <scope>NUCLEOTIDE SEQUENCE</scope>
</reference>
<organism evidence="1">
    <name type="scientific">Culex pipiens</name>
    <name type="common">House mosquito</name>
    <dbReference type="NCBI Taxonomy" id="7175"/>
    <lineage>
        <taxon>Eukaryota</taxon>
        <taxon>Metazoa</taxon>
        <taxon>Ecdysozoa</taxon>
        <taxon>Arthropoda</taxon>
        <taxon>Hexapoda</taxon>
        <taxon>Insecta</taxon>
        <taxon>Pterygota</taxon>
        <taxon>Neoptera</taxon>
        <taxon>Endopterygota</taxon>
        <taxon>Diptera</taxon>
        <taxon>Nematocera</taxon>
        <taxon>Culicoidea</taxon>
        <taxon>Culicidae</taxon>
        <taxon>Culicinae</taxon>
        <taxon>Culicini</taxon>
        <taxon>Culex</taxon>
        <taxon>Culex</taxon>
    </lineage>
</organism>
<name>A0A8D8FC10_CULPI</name>
<protein>
    <submittedName>
        <fullName evidence="1">(northern house mosquito) hypothetical protein</fullName>
    </submittedName>
</protein>
<sequence>MYTWTVTNVPIRPFDDNQPEIDSVQREQFNREKNSPAGRSITRSCHTRWWFDLRQCLSLSSRRSRWKICSRTKRITDDVENEMSALMNLDVDQKLTKRELKMDSASLNNDADQADLM</sequence>